<dbReference type="Proteomes" id="UP000087171">
    <property type="component" value="Chromosome Ca5"/>
</dbReference>
<keyword evidence="2" id="KW-1185">Reference proteome</keyword>
<feature type="domain" description="SPX" evidence="1">
    <location>
        <begin position="1"/>
        <end position="147"/>
    </location>
</feature>
<gene>
    <name evidence="3" type="primary">LOC101493852</name>
</gene>
<dbReference type="OrthoDB" id="6493944at2759"/>
<dbReference type="Pfam" id="PF03105">
    <property type="entry name" value="SPX"/>
    <property type="match status" value="1"/>
</dbReference>
<accession>A0A1S2Y947</accession>
<sequence length="251" mass="29152">MKFWKILKKLIEQTLPEWRDKFLSYKILKKQLKVMCPKDAQTPLGLDVDQVNHFLYLLEVEIDKFNVFFVNKEEEYVIKWKELQDRVGRAMDYSDVELMSLGREIVDFHGEMVLLMNYSALNYTGLVKIIKKHDKRTGALLRLPFIQEVLNQPFFETDVLNVLVKECEMILSILFTKNDGASCPSSSTSEEQGCGSKSNMIVDENKEKLMHVPKELSEIENMENAFIKLTLSALQTLEEIRGRSSTLKCKE</sequence>
<dbReference type="RefSeq" id="XP_004501322.1">
    <property type="nucleotide sequence ID" value="XM_004501265.3"/>
</dbReference>
<name>A0A1S2Y947_CICAR</name>
<dbReference type="AlphaFoldDB" id="A0A1S2Y947"/>
<dbReference type="InterPro" id="IPR031142">
    <property type="entry name" value="SPX_prot"/>
</dbReference>
<evidence type="ECO:0000313" key="2">
    <source>
        <dbReference type="Proteomes" id="UP000087171"/>
    </source>
</evidence>
<dbReference type="CDD" id="cd14481">
    <property type="entry name" value="SPX_AtSPX1_like"/>
    <property type="match status" value="1"/>
</dbReference>
<reference evidence="2" key="1">
    <citation type="journal article" date="2013" name="Nat. Biotechnol.">
        <title>Draft genome sequence of chickpea (Cicer arietinum) provides a resource for trait improvement.</title>
        <authorList>
            <person name="Varshney R.K."/>
            <person name="Song C."/>
            <person name="Saxena R.K."/>
            <person name="Azam S."/>
            <person name="Yu S."/>
            <person name="Sharpe A.G."/>
            <person name="Cannon S."/>
            <person name="Baek J."/>
            <person name="Rosen B.D."/>
            <person name="Tar'an B."/>
            <person name="Millan T."/>
            <person name="Zhang X."/>
            <person name="Ramsay L.D."/>
            <person name="Iwata A."/>
            <person name="Wang Y."/>
            <person name="Nelson W."/>
            <person name="Farmer A.D."/>
            <person name="Gaur P.M."/>
            <person name="Soderlund C."/>
            <person name="Penmetsa R.V."/>
            <person name="Xu C."/>
            <person name="Bharti A.K."/>
            <person name="He W."/>
            <person name="Winter P."/>
            <person name="Zhao S."/>
            <person name="Hane J.K."/>
            <person name="Carrasquilla-Garcia N."/>
            <person name="Condie J.A."/>
            <person name="Upadhyaya H.D."/>
            <person name="Luo M.C."/>
            <person name="Thudi M."/>
            <person name="Gowda C.L."/>
            <person name="Singh N.P."/>
            <person name="Lichtenzveig J."/>
            <person name="Gali K.K."/>
            <person name="Rubio J."/>
            <person name="Nadarajan N."/>
            <person name="Dolezel J."/>
            <person name="Bansal K.C."/>
            <person name="Xu X."/>
            <person name="Edwards D."/>
            <person name="Zhang G."/>
            <person name="Kahl G."/>
            <person name="Gil J."/>
            <person name="Singh K.B."/>
            <person name="Datta S.K."/>
            <person name="Jackson S.A."/>
            <person name="Wang J."/>
            <person name="Cook D.R."/>
        </authorList>
    </citation>
    <scope>NUCLEOTIDE SEQUENCE [LARGE SCALE GENOMIC DNA]</scope>
    <source>
        <strain evidence="2">cv. CDC Frontier</strain>
    </source>
</reference>
<dbReference type="PANTHER" id="PTHR45978">
    <property type="entry name" value="SPX DOMAIN-CONTAINING PROTEIN 3"/>
    <property type="match status" value="1"/>
</dbReference>
<reference evidence="3" key="2">
    <citation type="submission" date="2025-08" db="UniProtKB">
        <authorList>
            <consortium name="RefSeq"/>
        </authorList>
    </citation>
    <scope>IDENTIFICATION</scope>
    <source>
        <tissue evidence="3">Etiolated seedlings</tissue>
    </source>
</reference>
<dbReference type="PANTHER" id="PTHR45978:SF3">
    <property type="entry name" value="SPX DOMAIN-CONTAINING PROTEIN 1-LIKE"/>
    <property type="match status" value="1"/>
</dbReference>
<protein>
    <submittedName>
        <fullName evidence="3">SPX domain-containing protein 2-like isoform X1</fullName>
    </submittedName>
</protein>
<proteinExistence type="predicted"/>
<organism evidence="2 3">
    <name type="scientific">Cicer arietinum</name>
    <name type="common">Chickpea</name>
    <name type="synonym">Garbanzo</name>
    <dbReference type="NCBI Taxonomy" id="3827"/>
    <lineage>
        <taxon>Eukaryota</taxon>
        <taxon>Viridiplantae</taxon>
        <taxon>Streptophyta</taxon>
        <taxon>Embryophyta</taxon>
        <taxon>Tracheophyta</taxon>
        <taxon>Spermatophyta</taxon>
        <taxon>Magnoliopsida</taxon>
        <taxon>eudicotyledons</taxon>
        <taxon>Gunneridae</taxon>
        <taxon>Pentapetalae</taxon>
        <taxon>rosids</taxon>
        <taxon>fabids</taxon>
        <taxon>Fabales</taxon>
        <taxon>Fabaceae</taxon>
        <taxon>Papilionoideae</taxon>
        <taxon>50 kb inversion clade</taxon>
        <taxon>NPAAA clade</taxon>
        <taxon>Hologalegina</taxon>
        <taxon>IRL clade</taxon>
        <taxon>Cicereae</taxon>
        <taxon>Cicer</taxon>
    </lineage>
</organism>
<dbReference type="eggNOG" id="KOG1161">
    <property type="taxonomic scope" value="Eukaryota"/>
</dbReference>
<dbReference type="InterPro" id="IPR004331">
    <property type="entry name" value="SPX_dom"/>
</dbReference>
<dbReference type="STRING" id="3827.A0A1S2Y947"/>
<dbReference type="PROSITE" id="PS51382">
    <property type="entry name" value="SPX"/>
    <property type="match status" value="1"/>
</dbReference>
<dbReference type="GeneID" id="101493852"/>
<dbReference type="KEGG" id="cam:101493852"/>
<dbReference type="PaxDb" id="3827-XP_004501322.1"/>
<dbReference type="GO" id="GO:0016036">
    <property type="term" value="P:cellular response to phosphate starvation"/>
    <property type="evidence" value="ECO:0007669"/>
    <property type="project" value="InterPro"/>
</dbReference>
<evidence type="ECO:0000259" key="1">
    <source>
        <dbReference type="PROSITE" id="PS51382"/>
    </source>
</evidence>
<evidence type="ECO:0000313" key="3">
    <source>
        <dbReference type="RefSeq" id="XP_004501322.1"/>
    </source>
</evidence>